<dbReference type="InterPro" id="IPR001789">
    <property type="entry name" value="Sig_transdc_resp-reg_receiver"/>
</dbReference>
<keyword evidence="5" id="KW-0804">Transcription</keyword>
<dbReference type="SMART" id="SM00862">
    <property type="entry name" value="Trans_reg_C"/>
    <property type="match status" value="1"/>
</dbReference>
<evidence type="ECO:0000256" key="7">
    <source>
        <dbReference type="PROSITE-ProRule" id="PRU01091"/>
    </source>
</evidence>
<feature type="DNA-binding region" description="OmpR/PhoB-type" evidence="7">
    <location>
        <begin position="122"/>
        <end position="222"/>
    </location>
</feature>
<keyword evidence="3" id="KW-0805">Transcription regulation</keyword>
<dbReference type="InterPro" id="IPR011006">
    <property type="entry name" value="CheY-like_superfamily"/>
</dbReference>
<sequence length="229" mass="26902">MHKVLLVDDEQRMVDLLDLYLQPYDYICVKAYGAEDALQYLDQETFDIVLLDIMMPEIDGWELCRKIRLFSDVPVIMLTAREQQEDIVKGLRIGADDYITKPFDEEELLARMEALLRRRASQSRIEWNGLVWEKDRHQLTYHKEPIKLTPKEFEMLGLLMKNPDKVFSREQLLDAVWGINAETEGRTVDSHVRNMREKIRESGFPVDEHVKTVWGVGYKWLSQNGKLSS</sequence>
<dbReference type="EMBL" id="JBHRSA010000003">
    <property type="protein sequence ID" value="MFC3038725.1"/>
    <property type="molecule type" value="Genomic_DNA"/>
</dbReference>
<dbReference type="PANTHER" id="PTHR48111:SF73">
    <property type="entry name" value="ALKALINE PHOSPHATASE SYNTHESIS TRANSCRIPTIONAL REGULATORY PROTEIN PHOP"/>
    <property type="match status" value="1"/>
</dbReference>
<keyword evidence="4 7" id="KW-0238">DNA-binding</keyword>
<evidence type="ECO:0000256" key="3">
    <source>
        <dbReference type="ARBA" id="ARBA00023015"/>
    </source>
</evidence>
<protein>
    <submittedName>
        <fullName evidence="10">Response regulator transcription factor</fullName>
    </submittedName>
</protein>
<evidence type="ECO:0000256" key="6">
    <source>
        <dbReference type="PROSITE-ProRule" id="PRU00169"/>
    </source>
</evidence>
<feature type="domain" description="OmpR/PhoB-type" evidence="9">
    <location>
        <begin position="122"/>
        <end position="222"/>
    </location>
</feature>
<dbReference type="Gene3D" id="6.10.250.690">
    <property type="match status" value="1"/>
</dbReference>
<dbReference type="InterPro" id="IPR001867">
    <property type="entry name" value="OmpR/PhoB-type_DNA-bd"/>
</dbReference>
<dbReference type="Proteomes" id="UP001595279">
    <property type="component" value="Unassembled WGS sequence"/>
</dbReference>
<dbReference type="CDD" id="cd00383">
    <property type="entry name" value="trans_reg_C"/>
    <property type="match status" value="1"/>
</dbReference>
<dbReference type="Gene3D" id="1.10.10.10">
    <property type="entry name" value="Winged helix-like DNA-binding domain superfamily/Winged helix DNA-binding domain"/>
    <property type="match status" value="1"/>
</dbReference>
<evidence type="ECO:0000313" key="11">
    <source>
        <dbReference type="Proteomes" id="UP001595279"/>
    </source>
</evidence>
<organism evidence="10 11">
    <name type="scientific">Virgibacillus xinjiangensis</name>
    <dbReference type="NCBI Taxonomy" id="393090"/>
    <lineage>
        <taxon>Bacteria</taxon>
        <taxon>Bacillati</taxon>
        <taxon>Bacillota</taxon>
        <taxon>Bacilli</taxon>
        <taxon>Bacillales</taxon>
        <taxon>Bacillaceae</taxon>
        <taxon>Virgibacillus</taxon>
    </lineage>
</organism>
<dbReference type="RefSeq" id="WP_390266753.1">
    <property type="nucleotide sequence ID" value="NZ_JBHRSA010000003.1"/>
</dbReference>
<keyword evidence="1 6" id="KW-0597">Phosphoprotein</keyword>
<dbReference type="CDD" id="cd17574">
    <property type="entry name" value="REC_OmpR"/>
    <property type="match status" value="1"/>
</dbReference>
<gene>
    <name evidence="10" type="ORF">ACFOGI_00470</name>
</gene>
<dbReference type="SUPFAM" id="SSF52172">
    <property type="entry name" value="CheY-like"/>
    <property type="match status" value="1"/>
</dbReference>
<evidence type="ECO:0000256" key="1">
    <source>
        <dbReference type="ARBA" id="ARBA00022553"/>
    </source>
</evidence>
<evidence type="ECO:0000259" key="9">
    <source>
        <dbReference type="PROSITE" id="PS51755"/>
    </source>
</evidence>
<dbReference type="SMART" id="SM00448">
    <property type="entry name" value="REC"/>
    <property type="match status" value="1"/>
</dbReference>
<dbReference type="Pfam" id="PF00072">
    <property type="entry name" value="Response_reg"/>
    <property type="match status" value="1"/>
</dbReference>
<accession>A0ABV7CR53</accession>
<evidence type="ECO:0000313" key="10">
    <source>
        <dbReference type="EMBL" id="MFC3038725.1"/>
    </source>
</evidence>
<evidence type="ECO:0000256" key="4">
    <source>
        <dbReference type="ARBA" id="ARBA00023125"/>
    </source>
</evidence>
<evidence type="ECO:0000256" key="2">
    <source>
        <dbReference type="ARBA" id="ARBA00023012"/>
    </source>
</evidence>
<proteinExistence type="predicted"/>
<dbReference type="InterPro" id="IPR039420">
    <property type="entry name" value="WalR-like"/>
</dbReference>
<comment type="caution">
    <text evidence="10">The sequence shown here is derived from an EMBL/GenBank/DDBJ whole genome shotgun (WGS) entry which is preliminary data.</text>
</comment>
<keyword evidence="2" id="KW-0902">Two-component regulatory system</keyword>
<dbReference type="PROSITE" id="PS50110">
    <property type="entry name" value="RESPONSE_REGULATORY"/>
    <property type="match status" value="1"/>
</dbReference>
<evidence type="ECO:0000259" key="8">
    <source>
        <dbReference type="PROSITE" id="PS50110"/>
    </source>
</evidence>
<feature type="modified residue" description="4-aspartylphosphate" evidence="6">
    <location>
        <position position="52"/>
    </location>
</feature>
<dbReference type="PROSITE" id="PS51755">
    <property type="entry name" value="OMPR_PHOB"/>
    <property type="match status" value="1"/>
</dbReference>
<evidence type="ECO:0000256" key="5">
    <source>
        <dbReference type="ARBA" id="ARBA00023163"/>
    </source>
</evidence>
<dbReference type="PANTHER" id="PTHR48111">
    <property type="entry name" value="REGULATOR OF RPOS"/>
    <property type="match status" value="1"/>
</dbReference>
<keyword evidence="11" id="KW-1185">Reference proteome</keyword>
<feature type="domain" description="Response regulatory" evidence="8">
    <location>
        <begin position="3"/>
        <end position="116"/>
    </location>
</feature>
<dbReference type="Gene3D" id="3.40.50.2300">
    <property type="match status" value="1"/>
</dbReference>
<dbReference type="InterPro" id="IPR036388">
    <property type="entry name" value="WH-like_DNA-bd_sf"/>
</dbReference>
<reference evidence="11" key="1">
    <citation type="journal article" date="2019" name="Int. J. Syst. Evol. Microbiol.">
        <title>The Global Catalogue of Microorganisms (GCM) 10K type strain sequencing project: providing services to taxonomists for standard genome sequencing and annotation.</title>
        <authorList>
            <consortium name="The Broad Institute Genomics Platform"/>
            <consortium name="The Broad Institute Genome Sequencing Center for Infectious Disease"/>
            <person name="Wu L."/>
            <person name="Ma J."/>
        </authorList>
    </citation>
    <scope>NUCLEOTIDE SEQUENCE [LARGE SCALE GENOMIC DNA]</scope>
    <source>
        <strain evidence="11">KCTC 13128</strain>
    </source>
</reference>
<dbReference type="Pfam" id="PF00486">
    <property type="entry name" value="Trans_reg_C"/>
    <property type="match status" value="1"/>
</dbReference>
<name>A0ABV7CR53_9BACI</name>